<feature type="compositionally biased region" description="Polar residues" evidence="6">
    <location>
        <begin position="259"/>
        <end position="276"/>
    </location>
</feature>
<dbReference type="InterPro" id="IPR036864">
    <property type="entry name" value="Zn2-C6_fun-type_DNA-bd_sf"/>
</dbReference>
<feature type="region of interest" description="Disordered" evidence="6">
    <location>
        <begin position="594"/>
        <end position="618"/>
    </location>
</feature>
<accession>A0A4S8LMR1</accession>
<dbReference type="PANTHER" id="PTHR47338">
    <property type="entry name" value="ZN(II)2CYS6 TRANSCRIPTION FACTOR (EUROFUNG)-RELATED"/>
    <property type="match status" value="1"/>
</dbReference>
<keyword evidence="4" id="KW-0804">Transcription</keyword>
<dbReference type="PANTHER" id="PTHR47338:SF5">
    <property type="entry name" value="ZN(II)2CYS6 TRANSCRIPTION FACTOR (EUROFUNG)"/>
    <property type="match status" value="1"/>
</dbReference>
<gene>
    <name evidence="8" type="ORF">K435DRAFT_728440</name>
</gene>
<evidence type="ECO:0000256" key="2">
    <source>
        <dbReference type="ARBA" id="ARBA00022723"/>
    </source>
</evidence>
<dbReference type="AlphaFoldDB" id="A0A4S8LMR1"/>
<dbReference type="GO" id="GO:0000981">
    <property type="term" value="F:DNA-binding transcription factor activity, RNA polymerase II-specific"/>
    <property type="evidence" value="ECO:0007669"/>
    <property type="project" value="InterPro"/>
</dbReference>
<dbReference type="PROSITE" id="PS50048">
    <property type="entry name" value="ZN2_CY6_FUNGAL_2"/>
    <property type="match status" value="1"/>
</dbReference>
<dbReference type="InterPro" id="IPR001138">
    <property type="entry name" value="Zn2Cys6_DnaBD"/>
</dbReference>
<keyword evidence="9" id="KW-1185">Reference proteome</keyword>
<dbReference type="Pfam" id="PF00172">
    <property type="entry name" value="Zn_clus"/>
    <property type="match status" value="1"/>
</dbReference>
<keyword evidence="5" id="KW-0539">Nucleus</keyword>
<evidence type="ECO:0000256" key="5">
    <source>
        <dbReference type="ARBA" id="ARBA00023242"/>
    </source>
</evidence>
<feature type="region of interest" description="Disordered" evidence="6">
    <location>
        <begin position="64"/>
        <end position="144"/>
    </location>
</feature>
<feature type="compositionally biased region" description="Low complexity" evidence="6">
    <location>
        <begin position="594"/>
        <end position="608"/>
    </location>
</feature>
<dbReference type="SUPFAM" id="SSF57701">
    <property type="entry name" value="Zn2/Cys6 DNA-binding domain"/>
    <property type="match status" value="1"/>
</dbReference>
<evidence type="ECO:0000256" key="3">
    <source>
        <dbReference type="ARBA" id="ARBA00023015"/>
    </source>
</evidence>
<keyword evidence="2" id="KW-0479">Metal-binding</keyword>
<dbReference type="GO" id="GO:0008270">
    <property type="term" value="F:zinc ion binding"/>
    <property type="evidence" value="ECO:0007669"/>
    <property type="project" value="InterPro"/>
</dbReference>
<feature type="compositionally biased region" description="Low complexity" evidence="6">
    <location>
        <begin position="114"/>
        <end position="125"/>
    </location>
</feature>
<dbReference type="InterPro" id="IPR050815">
    <property type="entry name" value="TF_fung"/>
</dbReference>
<name>A0A4S8LMR1_DENBC</name>
<keyword evidence="3" id="KW-0805">Transcription regulation</keyword>
<feature type="compositionally biased region" description="Low complexity" evidence="6">
    <location>
        <begin position="248"/>
        <end position="258"/>
    </location>
</feature>
<proteinExistence type="predicted"/>
<evidence type="ECO:0000256" key="4">
    <source>
        <dbReference type="ARBA" id="ARBA00023163"/>
    </source>
</evidence>
<feature type="compositionally biased region" description="Polar residues" evidence="6">
    <location>
        <begin position="229"/>
        <end position="246"/>
    </location>
</feature>
<feature type="compositionally biased region" description="Low complexity" evidence="6">
    <location>
        <begin position="83"/>
        <end position="100"/>
    </location>
</feature>
<dbReference type="Gene3D" id="4.10.240.10">
    <property type="entry name" value="Zn(2)-C6 fungal-type DNA-binding domain"/>
    <property type="match status" value="1"/>
</dbReference>
<comment type="subcellular location">
    <subcellularLocation>
        <location evidence="1">Nucleus</location>
    </subcellularLocation>
</comment>
<dbReference type="PROSITE" id="PS00463">
    <property type="entry name" value="ZN2_CY6_FUNGAL_1"/>
    <property type="match status" value="1"/>
</dbReference>
<dbReference type="GO" id="GO:0005634">
    <property type="term" value="C:nucleus"/>
    <property type="evidence" value="ECO:0007669"/>
    <property type="project" value="UniProtKB-SubCell"/>
</dbReference>
<dbReference type="OrthoDB" id="10261408at2759"/>
<reference evidence="8 9" key="1">
    <citation type="journal article" date="2019" name="Nat. Ecol. Evol.">
        <title>Megaphylogeny resolves global patterns of mushroom evolution.</title>
        <authorList>
            <person name="Varga T."/>
            <person name="Krizsan K."/>
            <person name="Foldi C."/>
            <person name="Dima B."/>
            <person name="Sanchez-Garcia M."/>
            <person name="Sanchez-Ramirez S."/>
            <person name="Szollosi G.J."/>
            <person name="Szarkandi J.G."/>
            <person name="Papp V."/>
            <person name="Albert L."/>
            <person name="Andreopoulos W."/>
            <person name="Angelini C."/>
            <person name="Antonin V."/>
            <person name="Barry K.W."/>
            <person name="Bougher N.L."/>
            <person name="Buchanan P."/>
            <person name="Buyck B."/>
            <person name="Bense V."/>
            <person name="Catcheside P."/>
            <person name="Chovatia M."/>
            <person name="Cooper J."/>
            <person name="Damon W."/>
            <person name="Desjardin D."/>
            <person name="Finy P."/>
            <person name="Geml J."/>
            <person name="Haridas S."/>
            <person name="Hughes K."/>
            <person name="Justo A."/>
            <person name="Karasinski D."/>
            <person name="Kautmanova I."/>
            <person name="Kiss B."/>
            <person name="Kocsube S."/>
            <person name="Kotiranta H."/>
            <person name="LaButti K.M."/>
            <person name="Lechner B.E."/>
            <person name="Liimatainen K."/>
            <person name="Lipzen A."/>
            <person name="Lukacs Z."/>
            <person name="Mihaltcheva S."/>
            <person name="Morgado L.N."/>
            <person name="Niskanen T."/>
            <person name="Noordeloos M.E."/>
            <person name="Ohm R.A."/>
            <person name="Ortiz-Santana B."/>
            <person name="Ovrebo C."/>
            <person name="Racz N."/>
            <person name="Riley R."/>
            <person name="Savchenko A."/>
            <person name="Shiryaev A."/>
            <person name="Soop K."/>
            <person name="Spirin V."/>
            <person name="Szebenyi C."/>
            <person name="Tomsovsky M."/>
            <person name="Tulloss R.E."/>
            <person name="Uehling J."/>
            <person name="Grigoriev I.V."/>
            <person name="Vagvolgyi C."/>
            <person name="Papp T."/>
            <person name="Martin F.M."/>
            <person name="Miettinen O."/>
            <person name="Hibbett D.S."/>
            <person name="Nagy L.G."/>
        </authorList>
    </citation>
    <scope>NUCLEOTIDE SEQUENCE [LARGE SCALE GENOMIC DNA]</scope>
    <source>
        <strain evidence="8 9">CBS 962.96</strain>
    </source>
</reference>
<dbReference type="EMBL" id="ML179337">
    <property type="protein sequence ID" value="THU90350.1"/>
    <property type="molecule type" value="Genomic_DNA"/>
</dbReference>
<feature type="region of interest" description="Disordered" evidence="6">
    <location>
        <begin position="182"/>
        <end position="277"/>
    </location>
</feature>
<feature type="compositionally biased region" description="Basic residues" evidence="6">
    <location>
        <begin position="188"/>
        <end position="206"/>
    </location>
</feature>
<dbReference type="CDD" id="cd00067">
    <property type="entry name" value="GAL4"/>
    <property type="match status" value="1"/>
</dbReference>
<organism evidence="8 9">
    <name type="scientific">Dendrothele bispora (strain CBS 962.96)</name>
    <dbReference type="NCBI Taxonomy" id="1314807"/>
    <lineage>
        <taxon>Eukaryota</taxon>
        <taxon>Fungi</taxon>
        <taxon>Dikarya</taxon>
        <taxon>Basidiomycota</taxon>
        <taxon>Agaricomycotina</taxon>
        <taxon>Agaricomycetes</taxon>
        <taxon>Agaricomycetidae</taxon>
        <taxon>Agaricales</taxon>
        <taxon>Agaricales incertae sedis</taxon>
        <taxon>Dendrothele</taxon>
    </lineage>
</organism>
<evidence type="ECO:0000256" key="1">
    <source>
        <dbReference type="ARBA" id="ARBA00004123"/>
    </source>
</evidence>
<protein>
    <recommendedName>
        <fullName evidence="7">Zn(2)-C6 fungal-type domain-containing protein</fullName>
    </recommendedName>
</protein>
<sequence length="845" mass="95534">MWTDGQQPGEDSYYIRYPVYGQKDSRDDGEIINAVEILALQSLYPVSANVPPLPVLDMSTLQVPTTEDQPSIPDHELSGDYYLQSPQDSRLLPSQQPSQSDDFHLMNTPYQDPQTSSQTGGDSSTHATQSDALPDPSQVVTGNRKGMTNVVIACRQCRKRKIRCDSTRPSCLKCLRRSDNCQYDSFPRRRGPDKRPGTRQRARKKRPTPDEESISVPVPPLKRSKRSTHSPSMIDTLPTSDSSGIHESSVSLSEGSPSNTHTHYPQYPNQDDNNSYVKPMYSLDMDVAGLGLPQQQQQPQQPHDKFGLSMSSQQQREDRASWWNAFLQTCSLEDILSNARYLFSHTGHWLAFLNISHLELTIRDQEERLTVQPAFILSIIAMATLMRSSEAEYGSEGRDRAISFRNSAKLSLEDAMRADCKDATLAEAALILTLFETSLHPQFSPEQASTSLTLLDEIISSLSLTTIDAADPDVSHFCQQTVPIVYLEVGPNDNVHNNPNPNVTKCSCLPLDSPPLDPYTPWSYALPWDPSWSRKQIRDEECRRLCWCAVGLVASFTAQCVAFDQEPPALFLSNPSNFNILFPGEAFERASIASTTTGTSTTTTDSRFGSGGGTTSHSQQYQLQPKESLWALYCRSMLLWNFCIRIHRSQSWLESGLDSEEDKAEFANEAWNECHMLQDSLNMHTCNRDTMLVYLTKEYIYNCRITVTHTLRSLHGLSNRGVFFNRRQALEWIYTQEKVLERVKLPVVHNIIRVSELQGHPFTERPFQATWFSNQLAVCIMIWSSDTSVAEALRLAKALLVPVEIMNILWPCSRHQHRCNEMRKRIAEGCQQLGWDLPLPLQVTR</sequence>
<evidence type="ECO:0000259" key="7">
    <source>
        <dbReference type="PROSITE" id="PS50048"/>
    </source>
</evidence>
<evidence type="ECO:0000313" key="8">
    <source>
        <dbReference type="EMBL" id="THU90350.1"/>
    </source>
</evidence>
<dbReference type="SMART" id="SM00066">
    <property type="entry name" value="GAL4"/>
    <property type="match status" value="1"/>
</dbReference>
<feature type="domain" description="Zn(2)-C6 fungal-type" evidence="7">
    <location>
        <begin position="153"/>
        <end position="183"/>
    </location>
</feature>
<dbReference type="Proteomes" id="UP000297245">
    <property type="component" value="Unassembled WGS sequence"/>
</dbReference>
<evidence type="ECO:0000256" key="6">
    <source>
        <dbReference type="SAM" id="MobiDB-lite"/>
    </source>
</evidence>
<evidence type="ECO:0000313" key="9">
    <source>
        <dbReference type="Proteomes" id="UP000297245"/>
    </source>
</evidence>